<feature type="domain" description="Response regulatory" evidence="3">
    <location>
        <begin position="9"/>
        <end position="122"/>
    </location>
</feature>
<evidence type="ECO:0000259" key="3">
    <source>
        <dbReference type="PROSITE" id="PS50110"/>
    </source>
</evidence>
<name>A0A2Z2Q3K5_9HYPH</name>
<dbReference type="RefSeq" id="WP_172691012.1">
    <property type="nucleotide sequence ID" value="NZ_KY000074.1"/>
</dbReference>
<keyword evidence="1 2" id="KW-0597">Phosphoprotein</keyword>
<dbReference type="Gene3D" id="3.40.50.2300">
    <property type="match status" value="1"/>
</dbReference>
<evidence type="ECO:0000256" key="2">
    <source>
        <dbReference type="PROSITE-ProRule" id="PRU00169"/>
    </source>
</evidence>
<evidence type="ECO:0000313" key="4">
    <source>
        <dbReference type="EMBL" id="ASK49458.1"/>
    </source>
</evidence>
<dbReference type="SUPFAM" id="SSF52172">
    <property type="entry name" value="CheY-like"/>
    <property type="match status" value="1"/>
</dbReference>
<dbReference type="PANTHER" id="PTHR44591:SF20">
    <property type="entry name" value="PROTEIN PILH"/>
    <property type="match status" value="1"/>
</dbReference>
<proteinExistence type="predicted"/>
<feature type="modified residue" description="4-aspartylphosphate" evidence="2">
    <location>
        <position position="59"/>
    </location>
</feature>
<dbReference type="PROSITE" id="PS50110">
    <property type="entry name" value="RESPONSE_REGULATORY"/>
    <property type="match status" value="1"/>
</dbReference>
<reference evidence="4" key="1">
    <citation type="submission" date="2016-10" db="EMBL/GenBank/DDBJ databases">
        <title>Agrobacterium Ti plasmids: Classification based on T-DNA and Vir regions organization.</title>
        <authorList>
            <person name="Nabi N."/>
            <person name="Vial L."/>
            <person name="Ben Hafsa A."/>
            <person name="Chapulliot D."/>
            <person name="Berard A."/>
            <person name="Chauveau A."/>
            <person name="Le Paslier M.-C."/>
            <person name="Harzallah Skhiri F."/>
            <person name="Brunel D."/>
            <person name="Nesme X."/>
            <person name="Chaouachi M."/>
        </authorList>
    </citation>
    <scope>NUCLEOTIDE SEQUENCE</scope>
    <source>
        <strain evidence="4">CFBP5481</strain>
        <plasmid evidence="4">pTi_CFBP5481</plasmid>
    </source>
</reference>
<protein>
    <submittedName>
        <fullName evidence="4">Response regulator</fullName>
    </submittedName>
</protein>
<dbReference type="InterPro" id="IPR011006">
    <property type="entry name" value="CheY-like_superfamily"/>
</dbReference>
<geneLocation type="plasmid" evidence="4">
    <name>pTi_CFBP5481</name>
</geneLocation>
<dbReference type="InterPro" id="IPR050595">
    <property type="entry name" value="Bact_response_regulator"/>
</dbReference>
<dbReference type="AlphaFoldDB" id="A0A2Z2Q3K5"/>
<dbReference type="EMBL" id="KY000074">
    <property type="protein sequence ID" value="ASK49458.1"/>
    <property type="molecule type" value="Genomic_DNA"/>
</dbReference>
<sequence length="150" mass="16483">MKRPKPPLNIVVVEDEPLIAMDMEMMVEDAGHKVIAEAASLYDAQSWDNSLNPDIAFVDIQLARQTSGLDVSKMIQDRWPQTIIVFVTANPKIIPEDFGGAHGVIPKPLSQNGFLAAMKYLQEGVCDPPPTVQQPNSFTASPAFAATWYD</sequence>
<dbReference type="InterPro" id="IPR001789">
    <property type="entry name" value="Sig_transdc_resp-reg_receiver"/>
</dbReference>
<dbReference type="SMART" id="SM00448">
    <property type="entry name" value="REC"/>
    <property type="match status" value="1"/>
</dbReference>
<organism evidence="4">
    <name type="scientific">Agrobacterium larrymoorei</name>
    <dbReference type="NCBI Taxonomy" id="160699"/>
    <lineage>
        <taxon>Bacteria</taxon>
        <taxon>Pseudomonadati</taxon>
        <taxon>Pseudomonadota</taxon>
        <taxon>Alphaproteobacteria</taxon>
        <taxon>Hyphomicrobiales</taxon>
        <taxon>Rhizobiaceae</taxon>
        <taxon>Rhizobium/Agrobacterium group</taxon>
        <taxon>Agrobacterium</taxon>
    </lineage>
</organism>
<dbReference type="PANTHER" id="PTHR44591">
    <property type="entry name" value="STRESS RESPONSE REGULATOR PROTEIN 1"/>
    <property type="match status" value="1"/>
</dbReference>
<dbReference type="Pfam" id="PF00072">
    <property type="entry name" value="Response_reg"/>
    <property type="match status" value="1"/>
</dbReference>
<accession>A0A2Z2Q3K5</accession>
<dbReference type="GO" id="GO:0000160">
    <property type="term" value="P:phosphorelay signal transduction system"/>
    <property type="evidence" value="ECO:0007669"/>
    <property type="project" value="InterPro"/>
</dbReference>
<keyword evidence="4" id="KW-0614">Plasmid</keyword>
<evidence type="ECO:0000256" key="1">
    <source>
        <dbReference type="ARBA" id="ARBA00022553"/>
    </source>
</evidence>